<evidence type="ECO:0000313" key="1">
    <source>
        <dbReference type="EMBL" id="SJN60057.1"/>
    </source>
</evidence>
<dbReference type="STRING" id="1123498.VR7878_03961"/>
<dbReference type="RefSeq" id="WP_077337768.1">
    <property type="nucleotide sequence ID" value="NZ_FULE01000084.1"/>
</dbReference>
<organism evidence="1 2">
    <name type="scientific">Vibrio ruber (strain DSM 16370 / JCM 11486 / BCRC 17186 / CECT 7878 / LMG 23124 / VR1)</name>
    <dbReference type="NCBI Taxonomy" id="1123498"/>
    <lineage>
        <taxon>Bacteria</taxon>
        <taxon>Pseudomonadati</taxon>
        <taxon>Pseudomonadota</taxon>
        <taxon>Gammaproteobacteria</taxon>
        <taxon>Vibrionales</taxon>
        <taxon>Vibrionaceae</taxon>
        <taxon>Vibrio</taxon>
    </lineage>
</organism>
<evidence type="ECO:0000313" key="2">
    <source>
        <dbReference type="Proteomes" id="UP000188276"/>
    </source>
</evidence>
<dbReference type="Proteomes" id="UP000188276">
    <property type="component" value="Unassembled WGS sequence"/>
</dbReference>
<keyword evidence="2" id="KW-1185">Reference proteome</keyword>
<proteinExistence type="predicted"/>
<dbReference type="OrthoDB" id="5901852at2"/>
<reference evidence="2" key="1">
    <citation type="submission" date="2017-02" db="EMBL/GenBank/DDBJ databases">
        <authorList>
            <person name="Rodrigo-Torres L."/>
            <person name="Arahal R.D."/>
            <person name="Lucena T."/>
        </authorList>
    </citation>
    <scope>NUCLEOTIDE SEQUENCE [LARGE SCALE GENOMIC DNA]</scope>
    <source>
        <strain evidence="2">CECT 7878</strain>
    </source>
</reference>
<dbReference type="EMBL" id="FULE01000084">
    <property type="protein sequence ID" value="SJN60057.1"/>
    <property type="molecule type" value="Genomic_DNA"/>
</dbReference>
<accession>A0A1R4LUQ1</accession>
<sequence>MNTPIHSISVDFDHVSEARFLHRVILGYMHPSNSAEQDNYLSGLLIQIEEAIELLESLEA</sequence>
<protein>
    <submittedName>
        <fullName evidence="1">Uncharacterized protein</fullName>
    </submittedName>
</protein>
<name>A0A1R4LUQ1_VIBR1</name>
<dbReference type="AlphaFoldDB" id="A0A1R4LUQ1"/>
<gene>
    <name evidence="1" type="ORF">VR7878_03961</name>
</gene>